<dbReference type="PANTHER" id="PTHR11908">
    <property type="entry name" value="XANTHINE DEHYDROGENASE"/>
    <property type="match status" value="1"/>
</dbReference>
<dbReference type="EMBL" id="JAUSUG010000002">
    <property type="protein sequence ID" value="MDQ0253383.1"/>
    <property type="molecule type" value="Genomic_DNA"/>
</dbReference>
<feature type="domain" description="Aldehyde oxidase/xanthine dehydrogenase a/b hammerhead" evidence="3">
    <location>
        <begin position="20"/>
        <end position="131"/>
    </location>
</feature>
<dbReference type="Pfam" id="PF02738">
    <property type="entry name" value="MoCoBD_1"/>
    <property type="match status" value="1"/>
</dbReference>
<dbReference type="Gene3D" id="3.90.1170.50">
    <property type="entry name" value="Aldehyde oxidase/xanthine dehydrogenase, a/b hammerhead"/>
    <property type="match status" value="1"/>
</dbReference>
<evidence type="ECO:0000256" key="2">
    <source>
        <dbReference type="ARBA" id="ARBA00023002"/>
    </source>
</evidence>
<organism evidence="4 5">
    <name type="scientific">Evansella vedderi</name>
    <dbReference type="NCBI Taxonomy" id="38282"/>
    <lineage>
        <taxon>Bacteria</taxon>
        <taxon>Bacillati</taxon>
        <taxon>Bacillota</taxon>
        <taxon>Bacilli</taxon>
        <taxon>Bacillales</taxon>
        <taxon>Bacillaceae</taxon>
        <taxon>Evansella</taxon>
    </lineage>
</organism>
<dbReference type="InterPro" id="IPR016208">
    <property type="entry name" value="Ald_Oxase/xanthine_DH-like"/>
</dbReference>
<evidence type="ECO:0000313" key="5">
    <source>
        <dbReference type="Proteomes" id="UP001230005"/>
    </source>
</evidence>
<reference evidence="4 5" key="1">
    <citation type="submission" date="2023-07" db="EMBL/GenBank/DDBJ databases">
        <title>Genomic Encyclopedia of Type Strains, Phase IV (KMG-IV): sequencing the most valuable type-strain genomes for metagenomic binning, comparative biology and taxonomic classification.</title>
        <authorList>
            <person name="Goeker M."/>
        </authorList>
    </citation>
    <scope>NUCLEOTIDE SEQUENCE [LARGE SCALE GENOMIC DNA]</scope>
    <source>
        <strain evidence="4 5">DSM 9768</strain>
    </source>
</reference>
<evidence type="ECO:0000313" key="4">
    <source>
        <dbReference type="EMBL" id="MDQ0253383.1"/>
    </source>
</evidence>
<dbReference type="InterPro" id="IPR046867">
    <property type="entry name" value="AldOxase/xan_DH_MoCoBD2"/>
</dbReference>
<evidence type="ECO:0000256" key="1">
    <source>
        <dbReference type="ARBA" id="ARBA00022505"/>
    </source>
</evidence>
<dbReference type="SUPFAM" id="SSF54665">
    <property type="entry name" value="CO dehydrogenase molybdoprotein N-domain-like"/>
    <property type="match status" value="1"/>
</dbReference>
<accession>A0ABT9ZQ64</accession>
<name>A0ABT9ZQ64_9BACI</name>
<dbReference type="SUPFAM" id="SSF56003">
    <property type="entry name" value="Molybdenum cofactor-binding domain"/>
    <property type="match status" value="1"/>
</dbReference>
<dbReference type="RefSeq" id="WP_307321954.1">
    <property type="nucleotide sequence ID" value="NZ_JAUSUG010000002.1"/>
</dbReference>
<dbReference type="SMART" id="SM01008">
    <property type="entry name" value="Ald_Xan_dh_C"/>
    <property type="match status" value="1"/>
</dbReference>
<sequence>MQHQQIGKALKRVEDPRLTSGEGTYIDDLNPIGNIHHVAILRSHHAHANIKEIRTEKAEKMKGVKGVVVGKDIAELTKPFPVGVSNPVKYYSLAINKVRFVGEPVAVVVAENRYLAEDAMDQIEVDYEPLPAVVDIEEAMAHDAPILHEEIGTNIANQRFFDYGKTEEAFEEADVVISHKFKFPKYSATPVETYGVIANYQESEGQYTVWSNFHGPFTLQSVMAAALNVSSNQLRLIVPKDVGGSYGIKSGVFPYIVLMSIVSRKIGVPVKWIEDRQEHLLASSSGTDRVTWIEAAVKNDGTVTALKMKMADNVGGYIRAPEPACLYRTHSNSTGAYRIPNLQMETIAVMTNKCPTGLIRGYGGQQLYFPLERMMQMIARKLNLDPAEVLNKNLIRKDEFPFETASGGIYDSGNYEKALKTALETVKYEEFKEKRQKAREEGKYLGIGLACIVEPSGSNMGYVTIALTPEERAKSLPKSGCAEGATVSIDPMGGIKVRISTVPTGQGHETVSAQIVAEVLGVKPETIKVIAEMDTATSPWSVASGSYSSRFGPIGSSAVFQAAQKVRTKLLRIAEHQLKVPIQNLKISNGKVVVQGHEEKQLSLKRLIGTAHWNPQDLPEGMEPGIHESAFYTVSTAKSPREDDTVNGSVTHGFVADAVTVEVDAETGNVKILDYVTVHDAGKLLNPLIVDGQILGGLAHGLGGAMYEELVYDKNGQLLSGSFMDYLCPTATEMPEITIKHQETLSPVTPLGAKGLGEGNTMSAPVVIANAVSDALQPLGITIDDLPLSPNKIWNKIQESKKNITALKEELT</sequence>
<dbReference type="Pfam" id="PF20256">
    <property type="entry name" value="MoCoBD_2"/>
    <property type="match status" value="1"/>
</dbReference>
<protein>
    <submittedName>
        <fullName evidence="4">2-furoyl-CoA dehydrogenase large subunit</fullName>
        <ecNumber evidence="4">1.3.99.8</ecNumber>
    </submittedName>
</protein>
<keyword evidence="1" id="KW-0500">Molybdenum</keyword>
<dbReference type="Proteomes" id="UP001230005">
    <property type="component" value="Unassembled WGS sequence"/>
</dbReference>
<dbReference type="InterPro" id="IPR037165">
    <property type="entry name" value="AldOxase/xan_DH_Mopterin-bd_sf"/>
</dbReference>
<evidence type="ECO:0000259" key="3">
    <source>
        <dbReference type="SMART" id="SM01008"/>
    </source>
</evidence>
<dbReference type="InterPro" id="IPR008274">
    <property type="entry name" value="AldOxase/xan_DH_MoCoBD1"/>
</dbReference>
<keyword evidence="2 4" id="KW-0560">Oxidoreductase</keyword>
<dbReference type="EC" id="1.3.99.8" evidence="4"/>
<dbReference type="Gene3D" id="3.30.365.10">
    <property type="entry name" value="Aldehyde oxidase/xanthine dehydrogenase, molybdopterin binding domain"/>
    <property type="match status" value="4"/>
</dbReference>
<dbReference type="InterPro" id="IPR036856">
    <property type="entry name" value="Ald_Oxase/Xan_DH_a/b_sf"/>
</dbReference>
<dbReference type="InterPro" id="IPR000674">
    <property type="entry name" value="Ald_Oxase/Xan_DH_a/b"/>
</dbReference>
<dbReference type="GO" id="GO:0047542">
    <property type="term" value="F:2-furoyl-CoA dehydrogenase activity"/>
    <property type="evidence" value="ECO:0007669"/>
    <property type="project" value="UniProtKB-EC"/>
</dbReference>
<dbReference type="PANTHER" id="PTHR11908:SF132">
    <property type="entry name" value="ALDEHYDE OXIDASE 1-RELATED"/>
    <property type="match status" value="1"/>
</dbReference>
<comment type="caution">
    <text evidence="4">The sequence shown here is derived from an EMBL/GenBank/DDBJ whole genome shotgun (WGS) entry which is preliminary data.</text>
</comment>
<dbReference type="Pfam" id="PF01315">
    <property type="entry name" value="Ald_Xan_dh_C"/>
    <property type="match status" value="1"/>
</dbReference>
<proteinExistence type="predicted"/>
<keyword evidence="5" id="KW-1185">Reference proteome</keyword>
<gene>
    <name evidence="4" type="ORF">J2S74_000755</name>
</gene>